<feature type="domain" description="Nitric oxide synthase (NOS)" evidence="14">
    <location>
        <begin position="61"/>
        <end position="68"/>
    </location>
</feature>
<dbReference type="PROSITE" id="PS60001">
    <property type="entry name" value="NOS"/>
    <property type="match status" value="1"/>
</dbReference>
<dbReference type="GO" id="GO:0020037">
    <property type="term" value="F:heme binding"/>
    <property type="evidence" value="ECO:0007669"/>
    <property type="project" value="InterPro"/>
</dbReference>
<dbReference type="InterPro" id="IPR050607">
    <property type="entry name" value="NOS"/>
</dbReference>
<dbReference type="InterPro" id="IPR017142">
    <property type="entry name" value="Nitric_oxide_synthase_Oase-su"/>
</dbReference>
<comment type="miscellaneous">
    <text evidence="12">This protein is similar to the oxygenase domain of eukaryotic nitric oxide synthases but lacks the reductase domain which, in eukaryotes, is responsible for transfer of electrons to the ferric heme during nitric oxide synthesis.</text>
</comment>
<comment type="function">
    <text evidence="3 12">Catalyzes the production of nitric oxide.</text>
</comment>
<organism evidence="15 16">
    <name type="scientific">Mammaliicoccus vitulinus</name>
    <dbReference type="NCBI Taxonomy" id="71237"/>
    <lineage>
        <taxon>Bacteria</taxon>
        <taxon>Bacillati</taxon>
        <taxon>Bacillota</taxon>
        <taxon>Bacilli</taxon>
        <taxon>Bacillales</taxon>
        <taxon>Staphylococcaceae</taxon>
        <taxon>Mammaliicoccus</taxon>
    </lineage>
</organism>
<dbReference type="PANTHER" id="PTHR43410">
    <property type="entry name" value="NITRIC OXIDE SYNTHASE OXYGENASE"/>
    <property type="match status" value="1"/>
</dbReference>
<gene>
    <name evidence="15" type="ORF">BU072_05600</name>
</gene>
<accession>A0A2T4PU55</accession>
<protein>
    <recommendedName>
        <fullName evidence="6 12">Nitric oxide synthase oxygenase</fullName>
        <ecNumber evidence="5 12">1.14.14.47</ecNumber>
    </recommendedName>
</protein>
<dbReference type="Gene3D" id="3.90.440.10">
    <property type="entry name" value="Nitric Oxide Synthase,Heme Domain,Chain A domain 2"/>
    <property type="match status" value="1"/>
</dbReference>
<comment type="subunit">
    <text evidence="12">Homodimer.</text>
</comment>
<feature type="binding site" description="axial binding residue" evidence="13">
    <location>
        <position position="62"/>
    </location>
    <ligand>
        <name>heme</name>
        <dbReference type="ChEBI" id="CHEBI:30413"/>
    </ligand>
    <ligandPart>
        <name>Fe</name>
        <dbReference type="ChEBI" id="CHEBI:18248"/>
    </ligandPart>
</feature>
<comment type="cofactor">
    <cofactor evidence="1">
        <name>(6S)-5,6,7,8-tetrahydrofolate</name>
        <dbReference type="ChEBI" id="CHEBI:57453"/>
    </cofactor>
</comment>
<keyword evidence="7 12" id="KW-0349">Heme</keyword>
<dbReference type="InterPro" id="IPR036119">
    <property type="entry name" value="NOS_N_sf"/>
</dbReference>
<evidence type="ECO:0000256" key="2">
    <source>
        <dbReference type="ARBA" id="ARBA00001971"/>
    </source>
</evidence>
<dbReference type="GO" id="GO:0004517">
    <property type="term" value="F:nitric-oxide synthase activity"/>
    <property type="evidence" value="ECO:0007669"/>
    <property type="project" value="InterPro"/>
</dbReference>
<dbReference type="InterPro" id="IPR044944">
    <property type="entry name" value="NOS_dom_3"/>
</dbReference>
<evidence type="ECO:0000313" key="15">
    <source>
        <dbReference type="EMBL" id="PTI29919.1"/>
    </source>
</evidence>
<dbReference type="PANTHER" id="PTHR43410:SF1">
    <property type="entry name" value="NITRIC OXIDE SYNTHASE"/>
    <property type="match status" value="1"/>
</dbReference>
<keyword evidence="10 12" id="KW-0408">Iron</keyword>
<evidence type="ECO:0000256" key="3">
    <source>
        <dbReference type="ARBA" id="ARBA00002642"/>
    </source>
</evidence>
<evidence type="ECO:0000256" key="9">
    <source>
        <dbReference type="ARBA" id="ARBA00023002"/>
    </source>
</evidence>
<keyword evidence="8 12" id="KW-0479">Metal-binding</keyword>
<proteinExistence type="inferred from homology"/>
<dbReference type="Pfam" id="PF02898">
    <property type="entry name" value="NO_synthase"/>
    <property type="match status" value="1"/>
</dbReference>
<comment type="catalytic activity">
    <reaction evidence="11">
        <text>3 reduced [flavodoxin] + 2 L-arginine + 4 O2 = 3 oxidized [flavodoxin] + 2 L-citrulline + 2 nitric oxide + 4 H2O + 5 H(+)</text>
        <dbReference type="Rhea" id="RHEA:52324"/>
        <dbReference type="Rhea" id="RHEA-COMP:10622"/>
        <dbReference type="Rhea" id="RHEA-COMP:10623"/>
        <dbReference type="ChEBI" id="CHEBI:15377"/>
        <dbReference type="ChEBI" id="CHEBI:15378"/>
        <dbReference type="ChEBI" id="CHEBI:15379"/>
        <dbReference type="ChEBI" id="CHEBI:16480"/>
        <dbReference type="ChEBI" id="CHEBI:32682"/>
        <dbReference type="ChEBI" id="CHEBI:57618"/>
        <dbReference type="ChEBI" id="CHEBI:57743"/>
        <dbReference type="ChEBI" id="CHEBI:58210"/>
        <dbReference type="EC" id="1.14.14.47"/>
    </reaction>
</comment>
<evidence type="ECO:0000313" key="16">
    <source>
        <dbReference type="Proteomes" id="UP000241209"/>
    </source>
</evidence>
<dbReference type="EMBL" id="PZFK01000009">
    <property type="protein sequence ID" value="PTI29919.1"/>
    <property type="molecule type" value="Genomic_DNA"/>
</dbReference>
<dbReference type="EC" id="1.14.14.47" evidence="5 12"/>
<dbReference type="GeneID" id="64116927"/>
<dbReference type="SUPFAM" id="SSF56512">
    <property type="entry name" value="Nitric oxide (NO) synthase oxygenase domain"/>
    <property type="match status" value="1"/>
</dbReference>
<dbReference type="InterPro" id="IPR004030">
    <property type="entry name" value="NOS_N"/>
</dbReference>
<dbReference type="STRING" id="1167632.GCA_000286335_00980"/>
<dbReference type="InterPro" id="IPR044940">
    <property type="entry name" value="NOS_dom_2"/>
</dbReference>
<evidence type="ECO:0000256" key="13">
    <source>
        <dbReference type="PIRSR" id="PIRSR037219-1"/>
    </source>
</evidence>
<comment type="caution">
    <text evidence="15">The sequence shown here is derived from an EMBL/GenBank/DDBJ whole genome shotgun (WGS) entry which is preliminary data.</text>
</comment>
<evidence type="ECO:0000256" key="4">
    <source>
        <dbReference type="ARBA" id="ARBA00005411"/>
    </source>
</evidence>
<evidence type="ECO:0000256" key="10">
    <source>
        <dbReference type="ARBA" id="ARBA00023004"/>
    </source>
</evidence>
<evidence type="ECO:0000256" key="1">
    <source>
        <dbReference type="ARBA" id="ARBA00001963"/>
    </source>
</evidence>
<evidence type="ECO:0000256" key="12">
    <source>
        <dbReference type="PIRNR" id="PIRNR037219"/>
    </source>
</evidence>
<sequence length="352" mass="41534">MLLDKATAFIISMNKELNIDKTQTQKRIQQIQDEINQTGTYTHTTEELEYGAKVAWRNSNRCIGRLFWDKLTVRDLRHIDSEEQFVNSIEDHINDATNNGKIKPMISIYSNHIEIMNEQLIRYAGYEDKGDPQSIDTTNLAHHLNWQGAHTDFDILPLIYRINQQSMKYHTYANDLIKEVTIKHDQFPHLEKLQLKWYAVPIISNMDLEIGGLYYHTAPFNGWYMETEIGVRNFTDEYRYNKLKEIAEAFDLNTSTTASYWRDRALVEFNYAVYHSFKQSGVSIVDHYNASKQFKKFEDNEKRFNRKVTGKWSWLAPPLSPSLVHNYHKGYDNEMRSPNFLYRQAQHGCPFH</sequence>
<name>A0A2T4PU55_9STAP</name>
<evidence type="ECO:0000256" key="6">
    <source>
        <dbReference type="ARBA" id="ARBA00018859"/>
    </source>
</evidence>
<comment type="similarity">
    <text evidence="4 12">Belongs to the NOS family. Bacterial NOS oxygenase subfamily.</text>
</comment>
<evidence type="ECO:0000256" key="11">
    <source>
        <dbReference type="ARBA" id="ARBA00048713"/>
    </source>
</evidence>
<evidence type="ECO:0000256" key="8">
    <source>
        <dbReference type="ARBA" id="ARBA00022723"/>
    </source>
</evidence>
<dbReference type="Gene3D" id="3.90.340.10">
    <property type="entry name" value="Nitric Oxide Synthase, Chain A, domain 1"/>
    <property type="match status" value="1"/>
</dbReference>
<dbReference type="InterPro" id="IPR044943">
    <property type="entry name" value="NOS_dom_1"/>
</dbReference>
<keyword evidence="9 12" id="KW-0560">Oxidoreductase</keyword>
<comment type="cofactor">
    <cofactor evidence="2 12 13">
        <name>heme</name>
        <dbReference type="ChEBI" id="CHEBI:30413"/>
    </cofactor>
</comment>
<dbReference type="Proteomes" id="UP000241209">
    <property type="component" value="Unassembled WGS sequence"/>
</dbReference>
<dbReference type="RefSeq" id="WP_107536855.1">
    <property type="nucleotide sequence ID" value="NZ_BMDF01000006.1"/>
</dbReference>
<reference evidence="15 16" key="1">
    <citation type="journal article" date="2016" name="Front. Microbiol.">
        <title>Comprehensive Phylogenetic Analysis of Bovine Non-aureus Staphylococci Species Based on Whole-Genome Sequencing.</title>
        <authorList>
            <person name="Naushad S."/>
            <person name="Barkema H.W."/>
            <person name="Luby C."/>
            <person name="Condas L.A."/>
            <person name="Nobrega D.B."/>
            <person name="Carson D.A."/>
            <person name="De Buck J."/>
        </authorList>
    </citation>
    <scope>NUCLEOTIDE SEQUENCE [LARGE SCALE GENOMIC DNA]</scope>
    <source>
        <strain evidence="15 16">SNUC 2204</strain>
    </source>
</reference>
<dbReference type="GO" id="GO:0046872">
    <property type="term" value="F:metal ion binding"/>
    <property type="evidence" value="ECO:0007669"/>
    <property type="project" value="UniProtKB-KW"/>
</dbReference>
<evidence type="ECO:0000256" key="5">
    <source>
        <dbReference type="ARBA" id="ARBA00012735"/>
    </source>
</evidence>
<evidence type="ECO:0000256" key="7">
    <source>
        <dbReference type="ARBA" id="ARBA00022617"/>
    </source>
</evidence>
<dbReference type="GO" id="GO:0006809">
    <property type="term" value="P:nitric oxide biosynthetic process"/>
    <property type="evidence" value="ECO:0007669"/>
    <property type="project" value="InterPro"/>
</dbReference>
<evidence type="ECO:0000259" key="14">
    <source>
        <dbReference type="PROSITE" id="PS60001"/>
    </source>
</evidence>
<dbReference type="Gene3D" id="3.90.1230.10">
    <property type="entry name" value="Nitric Oxide Synthase, Chain A, domain 3"/>
    <property type="match status" value="1"/>
</dbReference>
<dbReference type="AlphaFoldDB" id="A0A2T4PU55"/>
<dbReference type="PIRSF" id="PIRSF037219">
    <property type="entry name" value="NOS_oxygenase"/>
    <property type="match status" value="1"/>
</dbReference>